<keyword evidence="2" id="KW-0808">Transferase</keyword>
<evidence type="ECO:0000256" key="1">
    <source>
        <dbReference type="ARBA" id="ARBA00005189"/>
    </source>
</evidence>
<keyword evidence="4" id="KW-1133">Transmembrane helix</keyword>
<dbReference type="RefSeq" id="WP_241792975.1">
    <property type="nucleotide sequence ID" value="NZ_JALBUU010000004.1"/>
</dbReference>
<dbReference type="CDD" id="cd07989">
    <property type="entry name" value="LPLAT_AGPAT-like"/>
    <property type="match status" value="1"/>
</dbReference>
<dbReference type="Proteomes" id="UP001201985">
    <property type="component" value="Unassembled WGS sequence"/>
</dbReference>
<dbReference type="EMBL" id="JALBUU010000004">
    <property type="protein sequence ID" value="MCI0754493.1"/>
    <property type="molecule type" value="Genomic_DNA"/>
</dbReference>
<sequence length="271" mass="29209">MTRDLGRTQDDPLERHLGPPGALTLLRSALFNVLFFGVTGLWCLFGMLLLPFPRRLMRRYVRGYAHLMLWLLRVVCGISLCVTGWENLPPGPVVIAAKHQSAYDTIVWLALLPEPVYVLKQELLRIPAWGWMAQHYGAVAVDRQGGASALKRMVRQAGAALRAGDQIVIFPEGTRTAVGTRVSYLPGVVALAAASGAPVVPVATDSGLRWGRRAFAKRPGAITVAILPPLPPGQPRVELLRSLSDAIETETDRLVMSAGGPAAIAVDNSVG</sequence>
<keyword evidence="3 6" id="KW-0012">Acyltransferase</keyword>
<dbReference type="GO" id="GO:0016746">
    <property type="term" value="F:acyltransferase activity"/>
    <property type="evidence" value="ECO:0007669"/>
    <property type="project" value="UniProtKB-KW"/>
</dbReference>
<comment type="pathway">
    <text evidence="1">Lipid metabolism.</text>
</comment>
<dbReference type="InterPro" id="IPR002123">
    <property type="entry name" value="Plipid/glycerol_acylTrfase"/>
</dbReference>
<accession>A0ABS9W628</accession>
<evidence type="ECO:0000256" key="4">
    <source>
        <dbReference type="SAM" id="Phobius"/>
    </source>
</evidence>
<feature type="domain" description="Phospholipid/glycerol acyltransferase" evidence="5">
    <location>
        <begin position="93"/>
        <end position="207"/>
    </location>
</feature>
<evidence type="ECO:0000313" key="7">
    <source>
        <dbReference type="Proteomes" id="UP001201985"/>
    </source>
</evidence>
<proteinExistence type="predicted"/>
<evidence type="ECO:0000313" key="6">
    <source>
        <dbReference type="EMBL" id="MCI0754493.1"/>
    </source>
</evidence>
<reference evidence="6 7" key="1">
    <citation type="submission" date="2022-03" db="EMBL/GenBank/DDBJ databases">
        <title>Complete genome analysis of Roseomonas KG 17.1 : a prolific producer of plant growth promoters.</title>
        <authorList>
            <person name="Saadouli I."/>
            <person name="Najjari A."/>
            <person name="Mosbah A."/>
            <person name="Ouzari H.I."/>
        </authorList>
    </citation>
    <scope>NUCLEOTIDE SEQUENCE [LARGE SCALE GENOMIC DNA]</scope>
    <source>
        <strain evidence="6 7">KG17-1</strain>
    </source>
</reference>
<keyword evidence="4" id="KW-0812">Transmembrane</keyword>
<organism evidence="6 7">
    <name type="scientific">Teichococcus vastitatis</name>
    <dbReference type="NCBI Taxonomy" id="2307076"/>
    <lineage>
        <taxon>Bacteria</taxon>
        <taxon>Pseudomonadati</taxon>
        <taxon>Pseudomonadota</taxon>
        <taxon>Alphaproteobacteria</taxon>
        <taxon>Acetobacterales</taxon>
        <taxon>Roseomonadaceae</taxon>
        <taxon>Roseomonas</taxon>
    </lineage>
</organism>
<dbReference type="PANTHER" id="PTHR10434">
    <property type="entry name" value="1-ACYL-SN-GLYCEROL-3-PHOSPHATE ACYLTRANSFERASE"/>
    <property type="match status" value="1"/>
</dbReference>
<keyword evidence="7" id="KW-1185">Reference proteome</keyword>
<feature type="transmembrane region" description="Helical" evidence="4">
    <location>
        <begin position="64"/>
        <end position="85"/>
    </location>
</feature>
<dbReference type="Pfam" id="PF01553">
    <property type="entry name" value="Acyltransferase"/>
    <property type="match status" value="1"/>
</dbReference>
<evidence type="ECO:0000256" key="2">
    <source>
        <dbReference type="ARBA" id="ARBA00022679"/>
    </source>
</evidence>
<gene>
    <name evidence="6" type="ORF">MON41_12070</name>
</gene>
<keyword evidence="4" id="KW-0472">Membrane</keyword>
<comment type="caution">
    <text evidence="6">The sequence shown here is derived from an EMBL/GenBank/DDBJ whole genome shotgun (WGS) entry which is preliminary data.</text>
</comment>
<dbReference type="SUPFAM" id="SSF69593">
    <property type="entry name" value="Glycerol-3-phosphate (1)-acyltransferase"/>
    <property type="match status" value="1"/>
</dbReference>
<dbReference type="SMART" id="SM00563">
    <property type="entry name" value="PlsC"/>
    <property type="match status" value="1"/>
</dbReference>
<name>A0ABS9W628_9PROT</name>
<dbReference type="PANTHER" id="PTHR10434:SF40">
    <property type="entry name" value="1-ACYL-SN-GLYCEROL-3-PHOSPHATE ACYLTRANSFERASE"/>
    <property type="match status" value="1"/>
</dbReference>
<feature type="transmembrane region" description="Helical" evidence="4">
    <location>
        <begin position="29"/>
        <end position="52"/>
    </location>
</feature>
<evidence type="ECO:0000256" key="3">
    <source>
        <dbReference type="ARBA" id="ARBA00023315"/>
    </source>
</evidence>
<protein>
    <submittedName>
        <fullName evidence="6">1-acyl-sn-glycerol-3-phosphate acyltransferase</fullName>
    </submittedName>
</protein>
<evidence type="ECO:0000259" key="5">
    <source>
        <dbReference type="SMART" id="SM00563"/>
    </source>
</evidence>